<evidence type="ECO:0000313" key="2">
    <source>
        <dbReference type="EMBL" id="GAA5509355.1"/>
    </source>
</evidence>
<dbReference type="Proteomes" id="UP001416858">
    <property type="component" value="Unassembled WGS sequence"/>
</dbReference>
<proteinExistence type="predicted"/>
<dbReference type="RefSeq" id="WP_345686356.1">
    <property type="nucleotide sequence ID" value="NZ_BAABRO010000013.1"/>
</dbReference>
<protein>
    <recommendedName>
        <fullName evidence="4">DUF1254 domain-containing protein</fullName>
    </recommendedName>
</protein>
<gene>
    <name evidence="2" type="ORF">Rcae01_04854</name>
</gene>
<keyword evidence="3" id="KW-1185">Reference proteome</keyword>
<accession>A0ABP9VW35</accession>
<dbReference type="EMBL" id="BAABRO010000013">
    <property type="protein sequence ID" value="GAA5509355.1"/>
    <property type="molecule type" value="Genomic_DNA"/>
</dbReference>
<evidence type="ECO:0000256" key="1">
    <source>
        <dbReference type="SAM" id="Phobius"/>
    </source>
</evidence>
<keyword evidence="1" id="KW-0812">Transmembrane</keyword>
<name>A0ABP9VW35_9BACT</name>
<feature type="transmembrane region" description="Helical" evidence="1">
    <location>
        <begin position="26"/>
        <end position="48"/>
    </location>
</feature>
<keyword evidence="1" id="KW-1133">Transmembrane helix</keyword>
<comment type="caution">
    <text evidence="2">The sequence shown here is derived from an EMBL/GenBank/DDBJ whole genome shotgun (WGS) entry which is preliminary data.</text>
</comment>
<evidence type="ECO:0000313" key="3">
    <source>
        <dbReference type="Proteomes" id="UP001416858"/>
    </source>
</evidence>
<organism evidence="2 3">
    <name type="scientific">Novipirellula caenicola</name>
    <dbReference type="NCBI Taxonomy" id="1536901"/>
    <lineage>
        <taxon>Bacteria</taxon>
        <taxon>Pseudomonadati</taxon>
        <taxon>Planctomycetota</taxon>
        <taxon>Planctomycetia</taxon>
        <taxon>Pirellulales</taxon>
        <taxon>Pirellulaceae</taxon>
        <taxon>Novipirellula</taxon>
    </lineage>
</organism>
<sequence>MNRIATPVCLIVGVFAGVIAYTLLTSIILSVTAWIVGTGLCVLAFTSLASRHPACQSAVAAVCSLHPDWDVFTGLASLRADEAQRYVVAVFYSAPNVRVKPPRYVLVAMDRAHNFIELLPVAPDSPYFIRGRK</sequence>
<reference evidence="2 3" key="1">
    <citation type="submission" date="2024-02" db="EMBL/GenBank/DDBJ databases">
        <title>Rhodopirellula caenicola NBRC 110016.</title>
        <authorList>
            <person name="Ichikawa N."/>
            <person name="Katano-Makiyama Y."/>
            <person name="Hidaka K."/>
        </authorList>
    </citation>
    <scope>NUCLEOTIDE SEQUENCE [LARGE SCALE GENOMIC DNA]</scope>
    <source>
        <strain evidence="2 3">NBRC 110016</strain>
    </source>
</reference>
<evidence type="ECO:0008006" key="4">
    <source>
        <dbReference type="Google" id="ProtNLM"/>
    </source>
</evidence>
<keyword evidence="1" id="KW-0472">Membrane</keyword>